<evidence type="ECO:0000313" key="2">
    <source>
        <dbReference type="EMBL" id="MBZ6065295.1"/>
    </source>
</evidence>
<evidence type="ECO:0000313" key="3">
    <source>
        <dbReference type="Proteomes" id="UP000774958"/>
    </source>
</evidence>
<dbReference type="CDD" id="cd06223">
    <property type="entry name" value="PRTases_typeI"/>
    <property type="match status" value="1"/>
</dbReference>
<evidence type="ECO:0000256" key="1">
    <source>
        <dbReference type="SAM" id="MobiDB-lite"/>
    </source>
</evidence>
<comment type="caution">
    <text evidence="2">The sequence shown here is derived from an EMBL/GenBank/DDBJ whole genome shotgun (WGS) entry which is preliminary data.</text>
</comment>
<dbReference type="SUPFAM" id="SSF53271">
    <property type="entry name" value="PRTase-like"/>
    <property type="match status" value="1"/>
</dbReference>
<proteinExistence type="predicted"/>
<name>A0ABS7V881_9GAMM</name>
<reference evidence="2 3" key="1">
    <citation type="submission" date="2021-09" db="EMBL/GenBank/DDBJ databases">
        <title>Aeromonas schubertii isolated from Asian sea bass.</title>
        <authorList>
            <person name="Pinpimai K."/>
        </authorList>
    </citation>
    <scope>NUCLEOTIDE SEQUENCE [LARGE SCALE GENOMIC DNA]</scope>
    <source>
        <strain evidence="2 3">CHULA2021a</strain>
    </source>
</reference>
<dbReference type="EMBL" id="JAIRBT010000003">
    <property type="protein sequence ID" value="MBZ6065295.1"/>
    <property type="molecule type" value="Genomic_DNA"/>
</dbReference>
<dbReference type="Gene3D" id="3.40.50.2020">
    <property type="match status" value="1"/>
</dbReference>
<dbReference type="RefSeq" id="WP_224162189.1">
    <property type="nucleotide sequence ID" value="NZ_JAIRBT010000003.1"/>
</dbReference>
<dbReference type="InterPro" id="IPR029057">
    <property type="entry name" value="PRTase-like"/>
</dbReference>
<organism evidence="2 3">
    <name type="scientific">Aeromonas schubertii</name>
    <dbReference type="NCBI Taxonomy" id="652"/>
    <lineage>
        <taxon>Bacteria</taxon>
        <taxon>Pseudomonadati</taxon>
        <taxon>Pseudomonadota</taxon>
        <taxon>Gammaproteobacteria</taxon>
        <taxon>Aeromonadales</taxon>
        <taxon>Aeromonadaceae</taxon>
        <taxon>Aeromonas</taxon>
    </lineage>
</organism>
<keyword evidence="3" id="KW-1185">Reference proteome</keyword>
<gene>
    <name evidence="2" type="ORF">LA374_03585</name>
</gene>
<evidence type="ECO:0008006" key="4">
    <source>
        <dbReference type="Google" id="ProtNLM"/>
    </source>
</evidence>
<protein>
    <recommendedName>
        <fullName evidence="4">Phosphoribosyltransferase</fullName>
    </recommendedName>
</protein>
<sequence>MRFSKQAQTRDEASQSDLDSRLFGAERTSWQPGFPEVILHGRLSDATAHPDYEAAKSGDDAAALRLISEVLSKEAIGRIKALIGDRDAIALGVHAEEATGRNAIPQAMADVLAKVLGIEVSVDIVQAEKVGRTAQDGFGRLANQPSFDGPVRTDKPYLIMDDTLTQGGTLANLKGHIEHRGGEVLAATALTGKQYSAKIATDSSTLEKLREQYDGTGLEAWWQNRFGYGFDSLTESEARYLLRAKDADKIRDRVAASGHASSARGEHESA</sequence>
<dbReference type="InterPro" id="IPR000836">
    <property type="entry name" value="PRTase_dom"/>
</dbReference>
<feature type="region of interest" description="Disordered" evidence="1">
    <location>
        <begin position="1"/>
        <end position="20"/>
    </location>
</feature>
<dbReference type="Proteomes" id="UP000774958">
    <property type="component" value="Unassembled WGS sequence"/>
</dbReference>
<accession>A0ABS7V881</accession>